<dbReference type="AlphaFoldDB" id="X1TVW7"/>
<name>X1TVW7_9ZZZZ</name>
<sequence>YFVANGGGYIGICGGAYVCGLTMAEPLYSYCPGALGLMNVKVVSPPWIRYAMQYLEATEERVSVTCAITDEPHPVVYPNQGREIDLVYSGGPLIRDIGNGVTPLLTYVNDIMLPGDVACCCSVFGRGRVVISSPHPETPWGEELVDTGCQEWLYLNMLRWVTEPEISPLFPFLPWGLKVRGLPYPIIPTGAGLMLGSVMGIIGGITLVTTKK</sequence>
<comment type="caution">
    <text evidence="2">The sequence shown here is derived from an EMBL/GenBank/DDBJ whole genome shotgun (WGS) entry which is preliminary data.</text>
</comment>
<keyword evidence="1" id="KW-0812">Transmembrane</keyword>
<organism evidence="2">
    <name type="scientific">marine sediment metagenome</name>
    <dbReference type="NCBI Taxonomy" id="412755"/>
    <lineage>
        <taxon>unclassified sequences</taxon>
        <taxon>metagenomes</taxon>
        <taxon>ecological metagenomes</taxon>
    </lineage>
</organism>
<keyword evidence="1" id="KW-0472">Membrane</keyword>
<evidence type="ECO:0000313" key="2">
    <source>
        <dbReference type="EMBL" id="GAI95501.1"/>
    </source>
</evidence>
<evidence type="ECO:0008006" key="3">
    <source>
        <dbReference type="Google" id="ProtNLM"/>
    </source>
</evidence>
<protein>
    <recommendedName>
        <fullName evidence="3">Biotin-protein ligase N-terminal domain-containing protein</fullName>
    </recommendedName>
</protein>
<keyword evidence="1" id="KW-1133">Transmembrane helix</keyword>
<proteinExistence type="predicted"/>
<gene>
    <name evidence="2" type="ORF">S12H4_33066</name>
</gene>
<dbReference type="InterPro" id="IPR029062">
    <property type="entry name" value="Class_I_gatase-like"/>
</dbReference>
<accession>X1TVW7</accession>
<feature type="non-terminal residue" evidence="2">
    <location>
        <position position="1"/>
    </location>
</feature>
<dbReference type="SUPFAM" id="SSF52317">
    <property type="entry name" value="Class I glutamine amidotransferase-like"/>
    <property type="match status" value="1"/>
</dbReference>
<evidence type="ECO:0000256" key="1">
    <source>
        <dbReference type="SAM" id="Phobius"/>
    </source>
</evidence>
<dbReference type="EMBL" id="BARW01019457">
    <property type="protein sequence ID" value="GAI95501.1"/>
    <property type="molecule type" value="Genomic_DNA"/>
</dbReference>
<feature type="transmembrane region" description="Helical" evidence="1">
    <location>
        <begin position="186"/>
        <end position="208"/>
    </location>
</feature>
<reference evidence="2" key="1">
    <citation type="journal article" date="2014" name="Front. Microbiol.">
        <title>High frequency of phylogenetically diverse reductive dehalogenase-homologous genes in deep subseafloor sedimentary metagenomes.</title>
        <authorList>
            <person name="Kawai M."/>
            <person name="Futagami T."/>
            <person name="Toyoda A."/>
            <person name="Takaki Y."/>
            <person name="Nishi S."/>
            <person name="Hori S."/>
            <person name="Arai W."/>
            <person name="Tsubouchi T."/>
            <person name="Morono Y."/>
            <person name="Uchiyama I."/>
            <person name="Ito T."/>
            <person name="Fujiyama A."/>
            <person name="Inagaki F."/>
            <person name="Takami H."/>
        </authorList>
    </citation>
    <scope>NUCLEOTIDE SEQUENCE</scope>
    <source>
        <strain evidence="2">Expedition CK06-06</strain>
    </source>
</reference>